<evidence type="ECO:0000256" key="8">
    <source>
        <dbReference type="ARBA" id="ARBA00033228"/>
    </source>
</evidence>
<keyword evidence="11" id="KW-0520">NAD</keyword>
<keyword evidence="6" id="KW-0560">Oxidoreductase</keyword>
<dbReference type="PANTHER" id="PTHR11133:SF22">
    <property type="entry name" value="ALPHA-AMINOADIPIC SEMIALDEHYDE SYNTHASE, MITOCHONDRIAL"/>
    <property type="match status" value="1"/>
</dbReference>
<comment type="pathway">
    <text evidence="1">Amino-acid biosynthesis; L-lysine biosynthesis via AAA pathway; L-lysine from L-alpha-aminoadipate (fungal route): step 3/3.</text>
</comment>
<feature type="active site" description="Proton acceptor" evidence="10">
    <location>
        <position position="72"/>
    </location>
</feature>
<keyword evidence="12" id="KW-1133">Transmembrane helix</keyword>
<keyword evidence="12" id="KW-0472">Membrane</keyword>
<dbReference type="InterPro" id="IPR007698">
    <property type="entry name" value="AlaDH/PNT_NAD(H)-bd"/>
</dbReference>
<dbReference type="Proteomes" id="UP000198964">
    <property type="component" value="Unassembled WGS sequence"/>
</dbReference>
<dbReference type="InterPro" id="IPR027281">
    <property type="entry name" value="Lys1"/>
</dbReference>
<dbReference type="SUPFAM" id="SSF52283">
    <property type="entry name" value="Formate/glycerate dehydrogenase catalytic domain-like"/>
    <property type="match status" value="1"/>
</dbReference>
<organism evidence="15 16">
    <name type="scientific">Sunxiuqinia elliptica</name>
    <dbReference type="NCBI Taxonomy" id="655355"/>
    <lineage>
        <taxon>Bacteria</taxon>
        <taxon>Pseudomonadati</taxon>
        <taxon>Bacteroidota</taxon>
        <taxon>Bacteroidia</taxon>
        <taxon>Marinilabiliales</taxon>
        <taxon>Prolixibacteraceae</taxon>
        <taxon>Sunxiuqinia</taxon>
    </lineage>
</organism>
<dbReference type="Gene3D" id="3.40.50.720">
    <property type="entry name" value="NAD(P)-binding Rossmann-like Domain"/>
    <property type="match status" value="2"/>
</dbReference>
<evidence type="ECO:0000256" key="7">
    <source>
        <dbReference type="ARBA" id="ARBA00023157"/>
    </source>
</evidence>
<name>A0A1I2GQ80_9BACT</name>
<evidence type="ECO:0000256" key="9">
    <source>
        <dbReference type="ARBA" id="ARBA00047860"/>
    </source>
</evidence>
<feature type="domain" description="Alanine dehydrogenase/pyridine nucleotide transhydrogenase N-terminal" evidence="14">
    <location>
        <begin position="4"/>
        <end position="136"/>
    </location>
</feature>
<keyword evidence="12" id="KW-0812">Transmembrane</keyword>
<dbReference type="GO" id="GO:0004754">
    <property type="term" value="F:saccharopine dehydrogenase (NAD+, L-lysine-forming) activity"/>
    <property type="evidence" value="ECO:0007669"/>
    <property type="project" value="UniProtKB-EC"/>
</dbReference>
<dbReference type="PIRSF" id="PIRSF018250">
    <property type="entry name" value="Saccharopine_DH_Lys"/>
    <property type="match status" value="1"/>
</dbReference>
<keyword evidence="7" id="KW-1015">Disulfide bond</keyword>
<feature type="active site" description="Proton donor" evidence="10">
    <location>
        <position position="90"/>
    </location>
</feature>
<evidence type="ECO:0000256" key="1">
    <source>
        <dbReference type="ARBA" id="ARBA00004884"/>
    </source>
</evidence>
<dbReference type="RefSeq" id="WP_093919489.1">
    <property type="nucleotide sequence ID" value="NZ_FONW01000003.1"/>
</dbReference>
<dbReference type="InterPro" id="IPR007886">
    <property type="entry name" value="AlaDH/PNT_N"/>
</dbReference>
<dbReference type="Pfam" id="PF05222">
    <property type="entry name" value="AlaDh_PNT_N"/>
    <property type="match status" value="1"/>
</dbReference>
<dbReference type="STRING" id="655355.SAMN05216283_10359"/>
<evidence type="ECO:0000256" key="6">
    <source>
        <dbReference type="ARBA" id="ARBA00023002"/>
    </source>
</evidence>
<evidence type="ECO:0000313" key="16">
    <source>
        <dbReference type="Proteomes" id="UP000198964"/>
    </source>
</evidence>
<evidence type="ECO:0000256" key="12">
    <source>
        <dbReference type="SAM" id="Phobius"/>
    </source>
</evidence>
<reference evidence="15 16" key="1">
    <citation type="submission" date="2016-10" db="EMBL/GenBank/DDBJ databases">
        <authorList>
            <person name="de Groot N.N."/>
        </authorList>
    </citation>
    <scope>NUCLEOTIDE SEQUENCE [LARGE SCALE GENOMIC DNA]</scope>
    <source>
        <strain evidence="15 16">CGMCC 1.9156</strain>
    </source>
</reference>
<dbReference type="SMART" id="SM01002">
    <property type="entry name" value="AlaDh_PNT_C"/>
    <property type="match status" value="1"/>
</dbReference>
<evidence type="ECO:0000313" key="15">
    <source>
        <dbReference type="EMBL" id="SFF19190.1"/>
    </source>
</evidence>
<sequence length="400" mass="45584">MKIGILRETRRWKDRRVAITPETAAWIKQNYPTIDIVVQPSSLRVHKDEEYAQLGIPVVEDISDCDLLIGVKEVANEALIEGKTYLMFAHVAKEQSHNQEFFRLMAQKKITLIDYEYLVDKHNDRLVAFGFWAGVVGAYYALLGVAKRFCDMEIPGPEECTDLNDLHRQLKAIPLPPLKFLITGGGRVASGALEIIKHLGIPEVLPHDFLLRDYDHPVFTRLDPEDYVERTDGQAYSNLHFYEHPQLYHSSFLPYTKSADVFIPCHFWNQQSPDFFTKQDLLASDFSISLISDISCDVPGPIPTTLRTTEIEAPFYDVEPESCSEKEAFSSKEHVTVVAVDNLPAALPFDASRTFARDLYYEVFPSLFGVDHHQIIERATILDKGKLTSCYSYLESFLND</sequence>
<evidence type="ECO:0000256" key="5">
    <source>
        <dbReference type="ARBA" id="ARBA00022605"/>
    </source>
</evidence>
<dbReference type="GO" id="GO:0019878">
    <property type="term" value="P:lysine biosynthetic process via aminoadipic acid"/>
    <property type="evidence" value="ECO:0007669"/>
    <property type="project" value="UniProtKB-UniPathway"/>
</dbReference>
<dbReference type="SMART" id="SM01003">
    <property type="entry name" value="AlaDh_PNT_N"/>
    <property type="match status" value="1"/>
</dbReference>
<evidence type="ECO:0000256" key="3">
    <source>
        <dbReference type="ARBA" id="ARBA00012847"/>
    </source>
</evidence>
<accession>A0A1I2GQ80</accession>
<dbReference type="PANTHER" id="PTHR11133">
    <property type="entry name" value="SACCHAROPINE DEHYDROGENASE"/>
    <property type="match status" value="1"/>
</dbReference>
<evidence type="ECO:0000256" key="4">
    <source>
        <dbReference type="ARBA" id="ARBA00021221"/>
    </source>
</evidence>
<feature type="domain" description="Alanine dehydrogenase/pyridine nucleotide transhydrogenase NAD(H)-binding" evidence="13">
    <location>
        <begin position="163"/>
        <end position="339"/>
    </location>
</feature>
<dbReference type="CDD" id="cd05199">
    <property type="entry name" value="SDH_like"/>
    <property type="match status" value="1"/>
</dbReference>
<dbReference type="EC" id="1.5.1.7" evidence="3"/>
<proteinExistence type="predicted"/>
<dbReference type="EMBL" id="FONW01000003">
    <property type="protein sequence ID" value="SFF19190.1"/>
    <property type="molecule type" value="Genomic_DNA"/>
</dbReference>
<gene>
    <name evidence="15" type="ORF">SAMN05216283_10359</name>
</gene>
<keyword evidence="16" id="KW-1185">Reference proteome</keyword>
<evidence type="ECO:0000256" key="10">
    <source>
        <dbReference type="PIRSR" id="PIRSR018250-1"/>
    </source>
</evidence>
<feature type="binding site" evidence="11">
    <location>
        <position position="226"/>
    </location>
    <ligand>
        <name>NAD(+)</name>
        <dbReference type="ChEBI" id="CHEBI:57540"/>
    </ligand>
</feature>
<keyword evidence="5" id="KW-0028">Amino-acid biosynthesis</keyword>
<evidence type="ECO:0000259" key="13">
    <source>
        <dbReference type="SMART" id="SM01002"/>
    </source>
</evidence>
<protein>
    <recommendedName>
        <fullName evidence="4">Saccharopine dehydrogenase [NAD(+), L-lysine-forming]</fullName>
        <ecNumber evidence="3">1.5.1.7</ecNumber>
    </recommendedName>
    <alternativeName>
        <fullName evidence="8">Lysine--2-oxoglutarate reductase</fullName>
    </alternativeName>
</protein>
<evidence type="ECO:0000259" key="14">
    <source>
        <dbReference type="SMART" id="SM01003"/>
    </source>
</evidence>
<dbReference type="AlphaFoldDB" id="A0A1I2GQ80"/>
<evidence type="ECO:0000256" key="2">
    <source>
        <dbReference type="ARBA" id="ARBA00011245"/>
    </source>
</evidence>
<feature type="binding site" evidence="11">
    <location>
        <begin position="186"/>
        <end position="187"/>
    </location>
    <ligand>
        <name>NAD(+)</name>
        <dbReference type="ChEBI" id="CHEBI:57540"/>
    </ligand>
</feature>
<comment type="catalytic activity">
    <reaction evidence="9">
        <text>L-saccharopine + NAD(+) + H2O = L-lysine + 2-oxoglutarate + NADH + H(+)</text>
        <dbReference type="Rhea" id="RHEA:12440"/>
        <dbReference type="ChEBI" id="CHEBI:15377"/>
        <dbReference type="ChEBI" id="CHEBI:15378"/>
        <dbReference type="ChEBI" id="CHEBI:16810"/>
        <dbReference type="ChEBI" id="CHEBI:32551"/>
        <dbReference type="ChEBI" id="CHEBI:57540"/>
        <dbReference type="ChEBI" id="CHEBI:57945"/>
        <dbReference type="ChEBI" id="CHEBI:57951"/>
        <dbReference type="EC" id="1.5.1.7"/>
    </reaction>
</comment>
<comment type="subunit">
    <text evidence="2">Monomer.</text>
</comment>
<dbReference type="InterPro" id="IPR051168">
    <property type="entry name" value="AASS"/>
</dbReference>
<evidence type="ECO:0000256" key="11">
    <source>
        <dbReference type="PIRSR" id="PIRSR018250-3"/>
    </source>
</evidence>
<feature type="transmembrane region" description="Helical" evidence="12">
    <location>
        <begin position="126"/>
        <end position="146"/>
    </location>
</feature>
<dbReference type="UniPathway" id="UPA00033">
    <property type="reaction ID" value="UER00034"/>
</dbReference>